<keyword evidence="1" id="KW-0812">Transmembrane</keyword>
<sequence>MMLDLISKFDHFSGSSFLVSLVYWTMTLATLVVFLNGSTFWLVMNWGEAFVLGFLAFDPADLRESRAFSDPGYSVLVCSAWLTVGYTGFLSLCPYYDDMAREPAFIYSITMVLWWYALLSYGISSFRQFWYGLFLSSKSATYFILLLFLETVSWISRGMTFGARFVVSGMFGTGVSYALAGCLSVDVNVEEEINKDDLSGELNIAVKNAGMNAKKLVDDYSINSHSGPLEEAADWWFMGLSNDMLPMLKWQYSWSGYSMIQVFIEGISAMTSVLKELFCYLFYSLGCGSSAVLLALTVAWNFYELAMTMFQCYLIGLLGICFCIVDPMSPSDGKLSEKDLVLLKRENKIMTVWKLWKKSF</sequence>
<evidence type="ECO:0000256" key="1">
    <source>
        <dbReference type="SAM" id="Phobius"/>
    </source>
</evidence>
<feature type="transmembrane region" description="Helical" evidence="1">
    <location>
        <begin position="161"/>
        <end position="180"/>
    </location>
</feature>
<organism evidence="2">
    <name type="scientific">Tridacna maxima</name>
    <name type="common">Blue maxima clam</name>
    <dbReference type="NCBI Taxonomy" id="80832"/>
    <lineage>
        <taxon>Eukaryota</taxon>
        <taxon>Metazoa</taxon>
        <taxon>Spiralia</taxon>
        <taxon>Lophotrochozoa</taxon>
        <taxon>Mollusca</taxon>
        <taxon>Bivalvia</taxon>
        <taxon>Autobranchia</taxon>
        <taxon>Heteroconchia</taxon>
        <taxon>Euheterodonta</taxon>
        <taxon>Imparidentia</taxon>
        <taxon>Neoheterodontei</taxon>
        <taxon>Cardiida</taxon>
        <taxon>Cardioidea</taxon>
        <taxon>Cardiidae</taxon>
        <taxon>Tridacninae</taxon>
        <taxon>Tridacna</taxon>
    </lineage>
</organism>
<feature type="transmembrane region" description="Helical" evidence="1">
    <location>
        <begin position="306"/>
        <end position="325"/>
    </location>
</feature>
<keyword evidence="1" id="KW-1133">Transmembrane helix</keyword>
<keyword evidence="2" id="KW-0496">Mitochondrion</keyword>
<geneLocation type="mitochondrion" evidence="2"/>
<accession>A0A4Y5QHQ9</accession>
<keyword evidence="1" id="KW-0472">Membrane</keyword>
<reference evidence="2" key="1">
    <citation type="journal article" date="2019" name="Mitochondrial DNA Part B Resour">
        <title>The complete mitochondrial genome of the giant clam, Tridacna maxima (Tridacnidae Tridacna).</title>
        <authorList>
            <person name="Ma H."/>
            <person name="Zhang Y."/>
            <person name="Zhang Y."/>
            <person name="Xiao S."/>
            <person name="Han C."/>
            <person name="Chen S."/>
            <person name="Yu Z."/>
        </authorList>
    </citation>
    <scope>NUCLEOTIDE SEQUENCE</scope>
</reference>
<feature type="transmembrane region" description="Helical" evidence="1">
    <location>
        <begin position="129"/>
        <end position="149"/>
    </location>
</feature>
<dbReference type="AlphaFoldDB" id="A0A4Y5QHQ9"/>
<gene>
    <name evidence="2" type="primary">atp6</name>
</gene>
<feature type="transmembrane region" description="Helical" evidence="1">
    <location>
        <begin position="104"/>
        <end position="123"/>
    </location>
</feature>
<evidence type="ECO:0000313" key="2">
    <source>
        <dbReference type="EMBL" id="QCX31180.1"/>
    </source>
</evidence>
<feature type="transmembrane region" description="Helical" evidence="1">
    <location>
        <begin position="280"/>
        <end position="300"/>
    </location>
</feature>
<proteinExistence type="predicted"/>
<feature type="transmembrane region" description="Helical" evidence="1">
    <location>
        <begin position="72"/>
        <end position="92"/>
    </location>
</feature>
<protein>
    <submittedName>
        <fullName evidence="2">ATP synthase F0 subunit 6</fullName>
    </submittedName>
</protein>
<dbReference type="EMBL" id="MK105973">
    <property type="protein sequence ID" value="QCX31180.1"/>
    <property type="molecule type" value="Genomic_DNA"/>
</dbReference>
<feature type="transmembrane region" description="Helical" evidence="1">
    <location>
        <begin position="21"/>
        <end position="44"/>
    </location>
</feature>
<name>A0A4Y5QHQ9_TRIMX</name>